<organism evidence="1">
    <name type="scientific">uncultured Caudovirales phage</name>
    <dbReference type="NCBI Taxonomy" id="2100421"/>
    <lineage>
        <taxon>Viruses</taxon>
        <taxon>Duplodnaviria</taxon>
        <taxon>Heunggongvirae</taxon>
        <taxon>Uroviricota</taxon>
        <taxon>Caudoviricetes</taxon>
        <taxon>Peduoviridae</taxon>
        <taxon>Maltschvirus</taxon>
        <taxon>Maltschvirus maltsch</taxon>
    </lineage>
</organism>
<proteinExistence type="predicted"/>
<accession>A0A6J5LQW7</accession>
<reference evidence="1" key="1">
    <citation type="submission" date="2020-04" db="EMBL/GenBank/DDBJ databases">
        <authorList>
            <person name="Chiriac C."/>
            <person name="Salcher M."/>
            <person name="Ghai R."/>
            <person name="Kavagutti S V."/>
        </authorList>
    </citation>
    <scope>NUCLEOTIDE SEQUENCE</scope>
</reference>
<dbReference type="EMBL" id="LR796326">
    <property type="protein sequence ID" value="CAB4136925.1"/>
    <property type="molecule type" value="Genomic_DNA"/>
</dbReference>
<name>A0A6J5LQW7_9CAUD</name>
<protein>
    <submittedName>
        <fullName evidence="1">Uncharacterized protein</fullName>
    </submittedName>
</protein>
<sequence length="183" mass="19433">MSEQLTPSERTLADIERRLRNLETAPRVGLHRIRTAYATAAVDPVTFDAWESGAAGSTWADDAGNTGTGYAQLTVETGTKALVIFGCRVISLANNATYRCVTCRVGFGVNTVLPDGAIPTGQRTATNNTTAPGESNVAYSLVRRGLTPGPNTFRAYAFWVTAVPGAANLPRMTDTVLTVIPID</sequence>
<evidence type="ECO:0000313" key="1">
    <source>
        <dbReference type="EMBL" id="CAB4136925.1"/>
    </source>
</evidence>
<gene>
    <name evidence="1" type="ORF">UFOVP314_47</name>
</gene>